<dbReference type="InterPro" id="IPR011991">
    <property type="entry name" value="ArsR-like_HTH"/>
</dbReference>
<dbReference type="InterPro" id="IPR036390">
    <property type="entry name" value="WH_DNA-bd_sf"/>
</dbReference>
<dbReference type="SUPFAM" id="SSF46785">
    <property type="entry name" value="Winged helix' DNA-binding domain"/>
    <property type="match status" value="1"/>
</dbReference>
<name>A0AAE9XRS0_9PROT</name>
<gene>
    <name evidence="2" type="ORF">PH603_05260</name>
</gene>
<dbReference type="RefSeq" id="WP_289504938.1">
    <property type="nucleotide sequence ID" value="NZ_CP116805.1"/>
</dbReference>
<dbReference type="CDD" id="cd00090">
    <property type="entry name" value="HTH_ARSR"/>
    <property type="match status" value="1"/>
</dbReference>
<dbReference type="EMBL" id="CP116805">
    <property type="protein sequence ID" value="WCL55166.1"/>
    <property type="molecule type" value="Genomic_DNA"/>
</dbReference>
<dbReference type="KEGG" id="gso:PH603_05260"/>
<dbReference type="InterPro" id="IPR036388">
    <property type="entry name" value="WH-like_DNA-bd_sf"/>
</dbReference>
<dbReference type="InterPro" id="IPR001845">
    <property type="entry name" value="HTH_ArsR_DNA-bd_dom"/>
</dbReference>
<dbReference type="PANTHER" id="PTHR38600">
    <property type="entry name" value="TRANSCRIPTIONAL REGULATORY PROTEIN"/>
    <property type="match status" value="1"/>
</dbReference>
<dbReference type="NCBIfam" id="NF033788">
    <property type="entry name" value="HTH_metalloreg"/>
    <property type="match status" value="1"/>
</dbReference>
<evidence type="ECO:0000313" key="3">
    <source>
        <dbReference type="Proteomes" id="UP001217500"/>
    </source>
</evidence>
<organism evidence="2 3">
    <name type="scientific">Gimibacter soli</name>
    <dbReference type="NCBI Taxonomy" id="3024400"/>
    <lineage>
        <taxon>Bacteria</taxon>
        <taxon>Pseudomonadati</taxon>
        <taxon>Pseudomonadota</taxon>
        <taxon>Alphaproteobacteria</taxon>
        <taxon>Kordiimonadales</taxon>
        <taxon>Temperatibacteraceae</taxon>
        <taxon>Gimibacter</taxon>
    </lineage>
</organism>
<feature type="domain" description="HTH arsR-type" evidence="1">
    <location>
        <begin position="11"/>
        <end position="90"/>
    </location>
</feature>
<dbReference type="Pfam" id="PF12840">
    <property type="entry name" value="HTH_20"/>
    <property type="match status" value="1"/>
</dbReference>
<dbReference type="AlphaFoldDB" id="A0AAE9XRS0"/>
<dbReference type="PRINTS" id="PR00778">
    <property type="entry name" value="HTHARSR"/>
</dbReference>
<dbReference type="GO" id="GO:0003700">
    <property type="term" value="F:DNA-binding transcription factor activity"/>
    <property type="evidence" value="ECO:0007669"/>
    <property type="project" value="InterPro"/>
</dbReference>
<dbReference type="Gene3D" id="1.10.10.10">
    <property type="entry name" value="Winged helix-like DNA-binding domain superfamily/Winged helix DNA-binding domain"/>
    <property type="match status" value="1"/>
</dbReference>
<evidence type="ECO:0000259" key="1">
    <source>
        <dbReference type="SMART" id="SM00418"/>
    </source>
</evidence>
<protein>
    <submittedName>
        <fullName evidence="2">Metalloregulator ArsR/SmtB family transcription factor</fullName>
    </submittedName>
</protein>
<dbReference type="SMART" id="SM00418">
    <property type="entry name" value="HTH_ARSR"/>
    <property type="match status" value="1"/>
</dbReference>
<sequence>MSQAADQASPDVFAAVADPTRRGIVELLALSDRTAGELAAAFPALSRPAVAKHISILQRAGLVETHSVGRQRVNRLKPMGLSDVITWTETLNRYWDSRLDTLKALAEEEARHAGHRTQDQD</sequence>
<keyword evidence="3" id="KW-1185">Reference proteome</keyword>
<dbReference type="PANTHER" id="PTHR38600:SF1">
    <property type="entry name" value="TRANSCRIPTIONAL REGULATORY PROTEIN"/>
    <property type="match status" value="1"/>
</dbReference>
<reference evidence="2" key="1">
    <citation type="submission" date="2023-01" db="EMBL/GenBank/DDBJ databases">
        <title>The genome sequence of Kordiimonadaceae bacterium 6D33.</title>
        <authorList>
            <person name="Liu Y."/>
        </authorList>
    </citation>
    <scope>NUCLEOTIDE SEQUENCE</scope>
    <source>
        <strain evidence="2">6D33</strain>
    </source>
</reference>
<dbReference type="Proteomes" id="UP001217500">
    <property type="component" value="Chromosome"/>
</dbReference>
<proteinExistence type="predicted"/>
<accession>A0AAE9XRS0</accession>
<evidence type="ECO:0000313" key="2">
    <source>
        <dbReference type="EMBL" id="WCL55166.1"/>
    </source>
</evidence>